<evidence type="ECO:0000256" key="1">
    <source>
        <dbReference type="SAM" id="MobiDB-lite"/>
    </source>
</evidence>
<dbReference type="Proteomes" id="UP000004217">
    <property type="component" value="Unassembled WGS sequence"/>
</dbReference>
<sequence>MIEEPRVHAGSFGGGRAQWAEHAGTAPGGYATAPAPGYGEQYGQERHESAGHGPGAYGSPRGDLHGDLRQDAPEEPPEPAEPAAAAPAGPG</sequence>
<organism evidence="2 3">
    <name type="scientific">Streptomyces zinciresistens K42</name>
    <dbReference type="NCBI Taxonomy" id="700597"/>
    <lineage>
        <taxon>Bacteria</taxon>
        <taxon>Bacillati</taxon>
        <taxon>Actinomycetota</taxon>
        <taxon>Actinomycetes</taxon>
        <taxon>Kitasatosporales</taxon>
        <taxon>Streptomycetaceae</taxon>
        <taxon>Streptomyces</taxon>
    </lineage>
</organism>
<feature type="compositionally biased region" description="Basic and acidic residues" evidence="1">
    <location>
        <begin position="62"/>
        <end position="72"/>
    </location>
</feature>
<evidence type="ECO:0000313" key="3">
    <source>
        <dbReference type="Proteomes" id="UP000004217"/>
    </source>
</evidence>
<protein>
    <submittedName>
        <fullName evidence="2">Uncharacterized protein</fullName>
    </submittedName>
</protein>
<feature type="compositionally biased region" description="Low complexity" evidence="1">
    <location>
        <begin position="23"/>
        <end position="39"/>
    </location>
</feature>
<evidence type="ECO:0000313" key="2">
    <source>
        <dbReference type="EMBL" id="EGX57458.1"/>
    </source>
</evidence>
<feature type="compositionally biased region" description="Low complexity" evidence="1">
    <location>
        <begin position="81"/>
        <end position="91"/>
    </location>
</feature>
<dbReference type="EMBL" id="AGBF01000092">
    <property type="protein sequence ID" value="EGX57458.1"/>
    <property type="molecule type" value="Genomic_DNA"/>
</dbReference>
<reference evidence="2 3" key="1">
    <citation type="submission" date="2011-08" db="EMBL/GenBank/DDBJ databases">
        <authorList>
            <person name="Lin Y."/>
            <person name="Hao X."/>
            <person name="Johnstone L."/>
            <person name="Miller S.J."/>
            <person name="Wei G."/>
            <person name="Rensing C."/>
        </authorList>
    </citation>
    <scope>NUCLEOTIDE SEQUENCE [LARGE SCALE GENOMIC DNA]</scope>
    <source>
        <strain evidence="2 3">K42</strain>
    </source>
</reference>
<keyword evidence="3" id="KW-1185">Reference proteome</keyword>
<proteinExistence type="predicted"/>
<name>G2GGC6_9ACTN</name>
<comment type="caution">
    <text evidence="2">The sequence shown here is derived from an EMBL/GenBank/DDBJ whole genome shotgun (WGS) entry which is preliminary data.</text>
</comment>
<accession>G2GGC6</accession>
<feature type="non-terminal residue" evidence="2">
    <location>
        <position position="91"/>
    </location>
</feature>
<dbReference type="AlphaFoldDB" id="G2GGC6"/>
<gene>
    <name evidence="2" type="ORF">SZN_22801</name>
</gene>
<feature type="region of interest" description="Disordered" evidence="1">
    <location>
        <begin position="1"/>
        <end position="91"/>
    </location>
</feature>